<dbReference type="GO" id="GO:0005739">
    <property type="term" value="C:mitochondrion"/>
    <property type="evidence" value="ECO:0007669"/>
    <property type="project" value="TreeGrafter"/>
</dbReference>
<dbReference type="VEuPathDB" id="TriTrypDB:C4B63_141g22"/>
<feature type="transmembrane region" description="Helical" evidence="1">
    <location>
        <begin position="172"/>
        <end position="191"/>
    </location>
</feature>
<sequence length="224" mass="24965">MPCHFSQIVVLGVNIAGLRVIRSYHNSKNESHRNVCLIPESAHGTNFASALLAGMVIAKIKCLANGRIDMKDLENSCQKHTKNLSCIMITYPSTYGLFDRAILAVTSMVHYDGGQCYIDGANMNAMVGYTAPGCIGGDVCQINLHKTFQFLVVVVGQAWVLLLFVSTWRHSCHVLFLFKMLVVPSLLVMSLKQHTDQRLFLQFLIYYCGCSVHGVSRNARSMRF</sequence>
<dbReference type="Gene3D" id="3.40.640.10">
    <property type="entry name" value="Type I PLP-dependent aspartate aminotransferase-like (Major domain)"/>
    <property type="match status" value="1"/>
</dbReference>
<comment type="caution">
    <text evidence="2">The sequence shown here is derived from an EMBL/GenBank/DDBJ whole genome shotgun (WGS) entry which is preliminary data.</text>
</comment>
<keyword evidence="1" id="KW-1133">Transmembrane helix</keyword>
<proteinExistence type="predicted"/>
<dbReference type="SUPFAM" id="SSF53383">
    <property type="entry name" value="PLP-dependent transferases"/>
    <property type="match status" value="1"/>
</dbReference>
<gene>
    <name evidence="2" type="ORF">C4B63_141g22</name>
</gene>
<dbReference type="VEuPathDB" id="TriTrypDB:C3747_380g17"/>
<dbReference type="GO" id="GO:0005960">
    <property type="term" value="C:glycine cleavage complex"/>
    <property type="evidence" value="ECO:0007669"/>
    <property type="project" value="TreeGrafter"/>
</dbReference>
<keyword evidence="1" id="KW-0472">Membrane</keyword>
<accession>A0A2V2UP51</accession>
<evidence type="ECO:0000313" key="2">
    <source>
        <dbReference type="EMBL" id="PWU85869.1"/>
    </source>
</evidence>
<dbReference type="GO" id="GO:0019464">
    <property type="term" value="P:glycine decarboxylation via glycine cleavage system"/>
    <property type="evidence" value="ECO:0007669"/>
    <property type="project" value="TreeGrafter"/>
</dbReference>
<keyword evidence="1" id="KW-0812">Transmembrane</keyword>
<dbReference type="GO" id="GO:0030170">
    <property type="term" value="F:pyridoxal phosphate binding"/>
    <property type="evidence" value="ECO:0007669"/>
    <property type="project" value="TreeGrafter"/>
</dbReference>
<protein>
    <submittedName>
        <fullName evidence="2">Putative glycine dehydrogenase [decarboxylating]</fullName>
    </submittedName>
</protein>
<dbReference type="InterPro" id="IPR015421">
    <property type="entry name" value="PyrdxlP-dep_Trfase_major"/>
</dbReference>
<evidence type="ECO:0000313" key="3">
    <source>
        <dbReference type="Proteomes" id="UP000246121"/>
    </source>
</evidence>
<organism evidence="2 3">
    <name type="scientific">Trypanosoma cruzi</name>
    <dbReference type="NCBI Taxonomy" id="5693"/>
    <lineage>
        <taxon>Eukaryota</taxon>
        <taxon>Discoba</taxon>
        <taxon>Euglenozoa</taxon>
        <taxon>Kinetoplastea</taxon>
        <taxon>Metakinetoplastina</taxon>
        <taxon>Trypanosomatida</taxon>
        <taxon>Trypanosomatidae</taxon>
        <taxon>Trypanosoma</taxon>
        <taxon>Schizotrypanum</taxon>
    </lineage>
</organism>
<dbReference type="Proteomes" id="UP000246121">
    <property type="component" value="Unassembled WGS sequence"/>
</dbReference>
<reference evidence="2 3" key="1">
    <citation type="journal article" date="2018" name="Microb. Genom.">
        <title>Expanding an expanded genome: long-read sequencing of Trypanosoma cruzi.</title>
        <authorList>
            <person name="Berna L."/>
            <person name="Rodriguez M."/>
            <person name="Chiribao M.L."/>
            <person name="Parodi-Talice A."/>
            <person name="Pita S."/>
            <person name="Rijo G."/>
            <person name="Alvarez-Valin F."/>
            <person name="Robello C."/>
        </authorList>
    </citation>
    <scope>NUCLEOTIDE SEQUENCE [LARGE SCALE GENOMIC DNA]</scope>
    <source>
        <strain evidence="2 3">Dm28c</strain>
    </source>
</reference>
<dbReference type="PANTHER" id="PTHR11773:SF1">
    <property type="entry name" value="GLYCINE DEHYDROGENASE (DECARBOXYLATING), MITOCHONDRIAL"/>
    <property type="match status" value="1"/>
</dbReference>
<feature type="transmembrane region" description="Helical" evidence="1">
    <location>
        <begin position="148"/>
        <end position="165"/>
    </location>
</feature>
<dbReference type="InterPro" id="IPR020581">
    <property type="entry name" value="GDC_P"/>
</dbReference>
<evidence type="ECO:0000256" key="1">
    <source>
        <dbReference type="SAM" id="Phobius"/>
    </source>
</evidence>
<dbReference type="GO" id="GO:0016594">
    <property type="term" value="F:glycine binding"/>
    <property type="evidence" value="ECO:0007669"/>
    <property type="project" value="TreeGrafter"/>
</dbReference>
<dbReference type="PANTHER" id="PTHR11773">
    <property type="entry name" value="GLYCINE DEHYDROGENASE, DECARBOXYLATING"/>
    <property type="match status" value="1"/>
</dbReference>
<dbReference type="GO" id="GO:0004375">
    <property type="term" value="F:glycine dehydrogenase (decarboxylating) activity"/>
    <property type="evidence" value="ECO:0007669"/>
    <property type="project" value="InterPro"/>
</dbReference>
<feature type="transmembrane region" description="Helical" evidence="1">
    <location>
        <begin position="197"/>
        <end position="215"/>
    </location>
</feature>
<dbReference type="EMBL" id="PRFA01000141">
    <property type="protein sequence ID" value="PWU85869.1"/>
    <property type="molecule type" value="Genomic_DNA"/>
</dbReference>
<dbReference type="VEuPathDB" id="TriTrypDB:TcCL_NonESM12426"/>
<dbReference type="InterPro" id="IPR015424">
    <property type="entry name" value="PyrdxlP-dep_Trfase"/>
</dbReference>
<name>A0A2V2UP51_TRYCR</name>
<dbReference type="AlphaFoldDB" id="A0A2V2UP51"/>